<feature type="domain" description="Sulfatase N-terminal" evidence="6">
    <location>
        <begin position="33"/>
        <end position="307"/>
    </location>
</feature>
<dbReference type="PROSITE" id="PS00149">
    <property type="entry name" value="SULFATASE_2"/>
    <property type="match status" value="1"/>
</dbReference>
<gene>
    <name evidence="7" type="ORF">EZE20_17710</name>
</gene>
<dbReference type="GO" id="GO:0046872">
    <property type="term" value="F:metal ion binding"/>
    <property type="evidence" value="ECO:0007669"/>
    <property type="project" value="UniProtKB-KW"/>
</dbReference>
<evidence type="ECO:0000313" key="7">
    <source>
        <dbReference type="EMBL" id="TDB62770.1"/>
    </source>
</evidence>
<dbReference type="InterPro" id="IPR024607">
    <property type="entry name" value="Sulfatase_CS"/>
</dbReference>
<keyword evidence="5" id="KW-0732">Signal</keyword>
<evidence type="ECO:0000313" key="8">
    <source>
        <dbReference type="Proteomes" id="UP000295706"/>
    </source>
</evidence>
<keyword evidence="2" id="KW-0479">Metal-binding</keyword>
<dbReference type="InterPro" id="IPR017850">
    <property type="entry name" value="Alkaline_phosphatase_core_sf"/>
</dbReference>
<sequence>MNRKISFRLRGILLLLVITATSDKSIAQTSSRPNIVFFIADDVSWNDLGCYGNKAVSTPNIDKLTKSGVQFQHAFLTASSCSPSRISILNGRYPHNTGAAELHMPILESLPNLAMELKKAGYFTVSSGKWHQGNTMKSSFDLIYSKKDGEGGNGDGGENNWVRSIADRPKEKPFFMWFASHDAHRLWGTNEYTGTNKPEKVVVPPYMIDSEATRKDFAQYHDEITRFDAYVGKVVAHLEENALLKNTIIVVMADNGRPFPRCKTRLYDDGIKTPFIVRWDGANIARNQKTESIVSAIDIMPTLLEAASLPIPETVQGKSFLSVLKNPAEKFRTYAFAEHNWHDYEAYERMVRTKDFLYIYNARPQYPQSTSGDNHRDSSFQELVKVWRKGELTNLQMDNFKAPRNFEELYDLKNDPQQINDVSKKPAYKMKLLEMRSLKDEWQEQTADTEPARLTPGNHDWLMGYFYDETFVPTKRGEMPGASKKAHLVNHSGRF</sequence>
<comment type="similarity">
    <text evidence="1">Belongs to the sulfatase family.</text>
</comment>
<evidence type="ECO:0000256" key="4">
    <source>
        <dbReference type="ARBA" id="ARBA00022837"/>
    </source>
</evidence>
<proteinExistence type="inferred from homology"/>
<dbReference type="Gene3D" id="3.40.720.10">
    <property type="entry name" value="Alkaline Phosphatase, subunit A"/>
    <property type="match status" value="1"/>
</dbReference>
<evidence type="ECO:0000256" key="2">
    <source>
        <dbReference type="ARBA" id="ARBA00022723"/>
    </source>
</evidence>
<feature type="chain" id="PRO_5020577664" evidence="5">
    <location>
        <begin position="28"/>
        <end position="495"/>
    </location>
</feature>
<dbReference type="PANTHER" id="PTHR42693:SF53">
    <property type="entry name" value="ENDO-4-O-SULFATASE"/>
    <property type="match status" value="1"/>
</dbReference>
<dbReference type="PANTHER" id="PTHR42693">
    <property type="entry name" value="ARYLSULFATASE FAMILY MEMBER"/>
    <property type="match status" value="1"/>
</dbReference>
<keyword evidence="8" id="KW-1185">Reference proteome</keyword>
<keyword evidence="3" id="KW-0378">Hydrolase</keyword>
<dbReference type="CDD" id="cd16027">
    <property type="entry name" value="SGSH"/>
    <property type="match status" value="1"/>
</dbReference>
<keyword evidence="4" id="KW-0106">Calcium</keyword>
<feature type="signal peptide" evidence="5">
    <location>
        <begin position="1"/>
        <end position="27"/>
    </location>
</feature>
<dbReference type="InterPro" id="IPR050738">
    <property type="entry name" value="Sulfatase"/>
</dbReference>
<protein>
    <submittedName>
        <fullName evidence="7">Heparan N-sulfatase</fullName>
    </submittedName>
</protein>
<dbReference type="Proteomes" id="UP000295706">
    <property type="component" value="Unassembled WGS sequence"/>
</dbReference>
<organism evidence="7 8">
    <name type="scientific">Arundinibacter roseus</name>
    <dbReference type="NCBI Taxonomy" id="2070510"/>
    <lineage>
        <taxon>Bacteria</taxon>
        <taxon>Pseudomonadati</taxon>
        <taxon>Bacteroidota</taxon>
        <taxon>Cytophagia</taxon>
        <taxon>Cytophagales</taxon>
        <taxon>Spirosomataceae</taxon>
        <taxon>Arundinibacter</taxon>
    </lineage>
</organism>
<dbReference type="AlphaFoldDB" id="A0A4R4K5V0"/>
<reference evidence="7 8" key="1">
    <citation type="submission" date="2019-02" db="EMBL/GenBank/DDBJ databases">
        <title>Arundinibacter roseus gen. nov., sp. nov., a new member of the family Cytophagaceae.</title>
        <authorList>
            <person name="Szuroczki S."/>
            <person name="Khayer B."/>
            <person name="Sproer C."/>
            <person name="Toumi M."/>
            <person name="Szabo A."/>
            <person name="Felfoldi T."/>
            <person name="Schumann P."/>
            <person name="Toth E."/>
        </authorList>
    </citation>
    <scope>NUCLEOTIDE SEQUENCE [LARGE SCALE GENOMIC DNA]</scope>
    <source>
        <strain evidence="7 8">DMA-k-7a</strain>
    </source>
</reference>
<dbReference type="GO" id="GO:0004065">
    <property type="term" value="F:arylsulfatase activity"/>
    <property type="evidence" value="ECO:0007669"/>
    <property type="project" value="TreeGrafter"/>
</dbReference>
<evidence type="ECO:0000259" key="6">
    <source>
        <dbReference type="Pfam" id="PF00884"/>
    </source>
</evidence>
<dbReference type="InterPro" id="IPR000917">
    <property type="entry name" value="Sulfatase_N"/>
</dbReference>
<evidence type="ECO:0000256" key="3">
    <source>
        <dbReference type="ARBA" id="ARBA00022801"/>
    </source>
</evidence>
<dbReference type="SUPFAM" id="SSF53649">
    <property type="entry name" value="Alkaline phosphatase-like"/>
    <property type="match status" value="1"/>
</dbReference>
<dbReference type="OrthoDB" id="975025at2"/>
<name>A0A4R4K5V0_9BACT</name>
<dbReference type="EMBL" id="SMJU01000011">
    <property type="protein sequence ID" value="TDB62770.1"/>
    <property type="molecule type" value="Genomic_DNA"/>
</dbReference>
<evidence type="ECO:0000256" key="1">
    <source>
        <dbReference type="ARBA" id="ARBA00008779"/>
    </source>
</evidence>
<dbReference type="RefSeq" id="WP_132120120.1">
    <property type="nucleotide sequence ID" value="NZ_SMJU01000011.1"/>
</dbReference>
<comment type="caution">
    <text evidence="7">The sequence shown here is derived from an EMBL/GenBank/DDBJ whole genome shotgun (WGS) entry which is preliminary data.</text>
</comment>
<accession>A0A4R4K5V0</accession>
<evidence type="ECO:0000256" key="5">
    <source>
        <dbReference type="SAM" id="SignalP"/>
    </source>
</evidence>
<dbReference type="Pfam" id="PF00884">
    <property type="entry name" value="Sulfatase"/>
    <property type="match status" value="1"/>
</dbReference>